<dbReference type="Proteomes" id="UP000827872">
    <property type="component" value="Linkage Group LG13"/>
</dbReference>
<proteinExistence type="predicted"/>
<comment type="caution">
    <text evidence="1">The sequence shown here is derived from an EMBL/GenBank/DDBJ whole genome shotgun (WGS) entry which is preliminary data.</text>
</comment>
<dbReference type="EMBL" id="CM037626">
    <property type="protein sequence ID" value="KAH8011894.1"/>
    <property type="molecule type" value="Genomic_DNA"/>
</dbReference>
<name>A0ACB8FYD6_9SAUR</name>
<protein>
    <submittedName>
        <fullName evidence="1">Uncharacterized protein</fullName>
    </submittedName>
</protein>
<evidence type="ECO:0000313" key="2">
    <source>
        <dbReference type="Proteomes" id="UP000827872"/>
    </source>
</evidence>
<gene>
    <name evidence="1" type="ORF">K3G42_012149</name>
</gene>
<organism evidence="1 2">
    <name type="scientific">Sphaerodactylus townsendi</name>
    <dbReference type="NCBI Taxonomy" id="933632"/>
    <lineage>
        <taxon>Eukaryota</taxon>
        <taxon>Metazoa</taxon>
        <taxon>Chordata</taxon>
        <taxon>Craniata</taxon>
        <taxon>Vertebrata</taxon>
        <taxon>Euteleostomi</taxon>
        <taxon>Lepidosauria</taxon>
        <taxon>Squamata</taxon>
        <taxon>Bifurcata</taxon>
        <taxon>Gekkota</taxon>
        <taxon>Sphaerodactylidae</taxon>
        <taxon>Sphaerodactylus</taxon>
    </lineage>
</organism>
<reference evidence="1" key="1">
    <citation type="submission" date="2021-08" db="EMBL/GenBank/DDBJ databases">
        <title>The first chromosome-level gecko genome reveals the dynamic sex chromosomes of Neotropical dwarf geckos (Sphaerodactylidae: Sphaerodactylus).</title>
        <authorList>
            <person name="Pinto B.J."/>
            <person name="Keating S.E."/>
            <person name="Gamble T."/>
        </authorList>
    </citation>
    <scope>NUCLEOTIDE SEQUENCE</scope>
    <source>
        <strain evidence="1">TG3544</strain>
    </source>
</reference>
<sequence>MGDASIQPGHVSRSYTLPTARPRRQTDSQSTISSVPADQSQEPTAAASHTEKPSRPSETGTASQSSTQQVDTEEEEEALQGEEENDDHDEGTSTAPSHSGTEGGSSRQPWGVSGMQLAVTVVPYKTMQCTAALTAGDLT</sequence>
<keyword evidence="2" id="KW-1185">Reference proteome</keyword>
<evidence type="ECO:0000313" key="1">
    <source>
        <dbReference type="EMBL" id="KAH8011894.1"/>
    </source>
</evidence>
<accession>A0ACB8FYD6</accession>